<dbReference type="InterPro" id="IPR036291">
    <property type="entry name" value="NAD(P)-bd_dom_sf"/>
</dbReference>
<dbReference type="AlphaFoldDB" id="A0A2H5EWW3"/>
<organism evidence="4 5">
    <name type="scientific">Paracoccus zhejiangensis</name>
    <dbReference type="NCBI Taxonomy" id="1077935"/>
    <lineage>
        <taxon>Bacteria</taxon>
        <taxon>Pseudomonadati</taxon>
        <taxon>Pseudomonadota</taxon>
        <taxon>Alphaproteobacteria</taxon>
        <taxon>Rhodobacterales</taxon>
        <taxon>Paracoccaceae</taxon>
        <taxon>Paracoccus</taxon>
    </lineage>
</organism>
<dbReference type="SMART" id="SM00822">
    <property type="entry name" value="PKS_KR"/>
    <property type="match status" value="1"/>
</dbReference>
<dbReference type="EMBL" id="CP025430">
    <property type="protein sequence ID" value="AUH63789.1"/>
    <property type="molecule type" value="Genomic_DNA"/>
</dbReference>
<name>A0A2H5EWW3_9RHOB</name>
<accession>A0A2H5EWW3</accession>
<dbReference type="PRINTS" id="PR00081">
    <property type="entry name" value="GDHRDH"/>
</dbReference>
<gene>
    <name evidence="4" type="ORF">CX676_06135</name>
</gene>
<evidence type="ECO:0000259" key="3">
    <source>
        <dbReference type="SMART" id="SM00822"/>
    </source>
</evidence>
<evidence type="ECO:0000256" key="1">
    <source>
        <dbReference type="ARBA" id="ARBA00006484"/>
    </source>
</evidence>
<evidence type="ECO:0000256" key="2">
    <source>
        <dbReference type="SAM" id="MobiDB-lite"/>
    </source>
</evidence>
<reference evidence="4 5" key="1">
    <citation type="journal article" date="2013" name="Antonie Van Leeuwenhoek">
        <title>Paracoccus zhejiangensis sp. nov., isolated from activated sludge in wastewater-treatment system.</title>
        <authorList>
            <person name="Wu Z.G."/>
            <person name="Zhang D.F."/>
            <person name="Liu Y.L."/>
            <person name="Wang F."/>
            <person name="Jiang X."/>
            <person name="Li C."/>
            <person name="Li S.P."/>
            <person name="Hong Q."/>
            <person name="Li W.J."/>
        </authorList>
    </citation>
    <scope>NUCLEOTIDE SEQUENCE [LARGE SCALE GENOMIC DNA]</scope>
    <source>
        <strain evidence="4 5">J6</strain>
    </source>
</reference>
<evidence type="ECO:0000313" key="5">
    <source>
        <dbReference type="Proteomes" id="UP000234530"/>
    </source>
</evidence>
<dbReference type="Proteomes" id="UP000234530">
    <property type="component" value="Chromosome"/>
</dbReference>
<protein>
    <submittedName>
        <fullName evidence="4">3-oxoacyl-ACP reductase</fullName>
    </submittedName>
</protein>
<dbReference type="SUPFAM" id="SSF51735">
    <property type="entry name" value="NAD(P)-binding Rossmann-fold domains"/>
    <property type="match status" value="1"/>
</dbReference>
<dbReference type="GO" id="GO:0030497">
    <property type="term" value="P:fatty acid elongation"/>
    <property type="evidence" value="ECO:0007669"/>
    <property type="project" value="TreeGrafter"/>
</dbReference>
<dbReference type="FunFam" id="3.40.50.720:FF:000084">
    <property type="entry name" value="Short-chain dehydrogenase reductase"/>
    <property type="match status" value="1"/>
</dbReference>
<sequence>MSQPTALITGAARGIGLATARLFLAEGWRVALVDRDVPELAVAEAELADPAARTFACDVSDEAQVAQMMDEVANWAGRLDALVNNAGVADFGPIEDTGFQRWRRVMQTNLDGVFLVSQAAIPLLKRQGGAICNIASISGLRGSTLRVAYGTSKAAVMQLTRQQAVELGEHGIRANCVAPGPVRTKLAMAVHSPEIIAAYHDAIPLNRYGSEAEIGEVILFLCSRKASYVTGQTVAVDGGFEASGVGLPALRNRRKQVIVPRPVRMSKGETARAGRQPPARAVSYS</sequence>
<dbReference type="PANTHER" id="PTHR42760">
    <property type="entry name" value="SHORT-CHAIN DEHYDROGENASES/REDUCTASES FAMILY MEMBER"/>
    <property type="match status" value="1"/>
</dbReference>
<comment type="similarity">
    <text evidence="1">Belongs to the short-chain dehydrogenases/reductases (SDR) family.</text>
</comment>
<dbReference type="RefSeq" id="WP_101751830.1">
    <property type="nucleotide sequence ID" value="NZ_CP025430.1"/>
</dbReference>
<proteinExistence type="inferred from homology"/>
<dbReference type="KEGG" id="pzh:CX676_06135"/>
<dbReference type="PROSITE" id="PS00061">
    <property type="entry name" value="ADH_SHORT"/>
    <property type="match status" value="1"/>
</dbReference>
<dbReference type="Gene3D" id="3.40.50.720">
    <property type="entry name" value="NAD(P)-binding Rossmann-like Domain"/>
    <property type="match status" value="1"/>
</dbReference>
<dbReference type="PANTHER" id="PTHR42760:SF123">
    <property type="entry name" value="OXIDOREDUCTASE"/>
    <property type="match status" value="1"/>
</dbReference>
<dbReference type="InterPro" id="IPR002347">
    <property type="entry name" value="SDR_fam"/>
</dbReference>
<feature type="region of interest" description="Disordered" evidence="2">
    <location>
        <begin position="262"/>
        <end position="285"/>
    </location>
</feature>
<dbReference type="Pfam" id="PF13561">
    <property type="entry name" value="adh_short_C2"/>
    <property type="match status" value="1"/>
</dbReference>
<dbReference type="NCBIfam" id="NF005559">
    <property type="entry name" value="PRK07231.1"/>
    <property type="match status" value="1"/>
</dbReference>
<dbReference type="InterPro" id="IPR057326">
    <property type="entry name" value="KR_dom"/>
</dbReference>
<keyword evidence="5" id="KW-1185">Reference proteome</keyword>
<dbReference type="PRINTS" id="PR00080">
    <property type="entry name" value="SDRFAMILY"/>
</dbReference>
<evidence type="ECO:0000313" key="4">
    <source>
        <dbReference type="EMBL" id="AUH63789.1"/>
    </source>
</evidence>
<dbReference type="GO" id="GO:0016616">
    <property type="term" value="F:oxidoreductase activity, acting on the CH-OH group of donors, NAD or NADP as acceptor"/>
    <property type="evidence" value="ECO:0007669"/>
    <property type="project" value="TreeGrafter"/>
</dbReference>
<dbReference type="InterPro" id="IPR020904">
    <property type="entry name" value="Sc_DH/Rdtase_CS"/>
</dbReference>
<dbReference type="CDD" id="cd05233">
    <property type="entry name" value="SDR_c"/>
    <property type="match status" value="1"/>
</dbReference>
<feature type="domain" description="Ketoreductase" evidence="3">
    <location>
        <begin position="4"/>
        <end position="185"/>
    </location>
</feature>
<dbReference type="OrthoDB" id="9779623at2"/>